<evidence type="ECO:0000313" key="2">
    <source>
        <dbReference type="Proteomes" id="UP001374535"/>
    </source>
</evidence>
<accession>A0AAQ3NXT4</accession>
<proteinExistence type="predicted"/>
<organism evidence="1 2">
    <name type="scientific">Vigna mungo</name>
    <name type="common">Black gram</name>
    <name type="synonym">Phaseolus mungo</name>
    <dbReference type="NCBI Taxonomy" id="3915"/>
    <lineage>
        <taxon>Eukaryota</taxon>
        <taxon>Viridiplantae</taxon>
        <taxon>Streptophyta</taxon>
        <taxon>Embryophyta</taxon>
        <taxon>Tracheophyta</taxon>
        <taxon>Spermatophyta</taxon>
        <taxon>Magnoliopsida</taxon>
        <taxon>eudicotyledons</taxon>
        <taxon>Gunneridae</taxon>
        <taxon>Pentapetalae</taxon>
        <taxon>rosids</taxon>
        <taxon>fabids</taxon>
        <taxon>Fabales</taxon>
        <taxon>Fabaceae</taxon>
        <taxon>Papilionoideae</taxon>
        <taxon>50 kb inversion clade</taxon>
        <taxon>NPAAA clade</taxon>
        <taxon>indigoferoid/millettioid clade</taxon>
        <taxon>Phaseoleae</taxon>
        <taxon>Vigna</taxon>
    </lineage>
</organism>
<name>A0AAQ3NXT4_VIGMU</name>
<dbReference type="Proteomes" id="UP001374535">
    <property type="component" value="Chromosome 2"/>
</dbReference>
<evidence type="ECO:0000313" key="1">
    <source>
        <dbReference type="EMBL" id="WVZ18044.1"/>
    </source>
</evidence>
<gene>
    <name evidence="1" type="ORF">V8G54_005366</name>
</gene>
<dbReference type="AlphaFoldDB" id="A0AAQ3NXT4"/>
<keyword evidence="2" id="KW-1185">Reference proteome</keyword>
<reference evidence="1 2" key="1">
    <citation type="journal article" date="2023" name="Life. Sci Alliance">
        <title>Evolutionary insights into 3D genome organization and epigenetic landscape of Vigna mungo.</title>
        <authorList>
            <person name="Junaid A."/>
            <person name="Singh B."/>
            <person name="Bhatia S."/>
        </authorList>
    </citation>
    <scope>NUCLEOTIDE SEQUENCE [LARGE SCALE GENOMIC DNA]</scope>
    <source>
        <strain evidence="1">Urdbean</strain>
    </source>
</reference>
<sequence>MGIVRGIGVSHVAGGGFLIVHPGCVGVLNDVVGDVWPELCFLTCAVSDAGHHLRGLHVTHHRHFVGLPIHVHLVHAFHPLHCFLHFPLASFAVHLHFHLHRLIHSYIHKF</sequence>
<dbReference type="EMBL" id="CP144699">
    <property type="protein sequence ID" value="WVZ18044.1"/>
    <property type="molecule type" value="Genomic_DNA"/>
</dbReference>
<protein>
    <submittedName>
        <fullName evidence="1">Uncharacterized protein</fullName>
    </submittedName>
</protein>